<dbReference type="Proteomes" id="UP000553706">
    <property type="component" value="Unassembled WGS sequence"/>
</dbReference>
<dbReference type="InterPro" id="IPR011990">
    <property type="entry name" value="TPR-like_helical_dom_sf"/>
</dbReference>
<keyword evidence="6" id="KW-1185">Reference proteome</keyword>
<name>A0A840VB36_9PROT</name>
<comment type="similarity">
    <text evidence="1">Belongs to the TTC38 family.</text>
</comment>
<comment type="caution">
    <text evidence="5">The sequence shown here is derived from an EMBL/GenBank/DDBJ whole genome shotgun (WGS) entry which is preliminary data.</text>
</comment>
<evidence type="ECO:0000313" key="6">
    <source>
        <dbReference type="Proteomes" id="UP000553706"/>
    </source>
</evidence>
<dbReference type="RefSeq" id="WP_183265045.1">
    <property type="nucleotide sequence ID" value="NZ_JACHFJ010000001.1"/>
</dbReference>
<keyword evidence="4" id="KW-0802">TPR repeat</keyword>
<dbReference type="EMBL" id="JACHFJ010000001">
    <property type="protein sequence ID" value="MBB5372047.1"/>
    <property type="molecule type" value="Genomic_DNA"/>
</dbReference>
<dbReference type="SUPFAM" id="SSF48452">
    <property type="entry name" value="TPR-like"/>
    <property type="match status" value="1"/>
</dbReference>
<dbReference type="PANTHER" id="PTHR16263:SF4">
    <property type="entry name" value="TETRATRICOPEPTIDE REPEAT PROTEIN 38"/>
    <property type="match status" value="1"/>
</dbReference>
<evidence type="ECO:0000256" key="1">
    <source>
        <dbReference type="ARBA" id="ARBA00005857"/>
    </source>
</evidence>
<evidence type="ECO:0000256" key="2">
    <source>
        <dbReference type="ARBA" id="ARBA00019992"/>
    </source>
</evidence>
<evidence type="ECO:0000256" key="4">
    <source>
        <dbReference type="ARBA" id="ARBA00022803"/>
    </source>
</evidence>
<organism evidence="5 6">
    <name type="scientific">Acidocella aromatica</name>
    <dbReference type="NCBI Taxonomy" id="1303579"/>
    <lineage>
        <taxon>Bacteria</taxon>
        <taxon>Pseudomonadati</taxon>
        <taxon>Pseudomonadota</taxon>
        <taxon>Alphaproteobacteria</taxon>
        <taxon>Acetobacterales</taxon>
        <taxon>Acidocellaceae</taxon>
        <taxon>Acidocella</taxon>
    </lineage>
</organism>
<sequence>MSQSVRDAAFAQAVDEYLGWYGDPMASLNKALDADPGFLLGYTTFAALHSIGGTPGDAEPIQTALKSAEALSTSATIKEKLHLRAAQDWARSAITEAATSWELALAEDPHDLLALHLAHDTHFYLGDARKLRDVPLSVLPAQASGSKARGYVLGMAAFGLEESGDYEAAERAGREAVEINPADTWAIHAVAHVLEMQGRADEGIAWLRGLEPHWAPAGGLAVHQWWHLSLYLLEAGHFDEVLEIYDAHIRTQETSQILDLVDAAALLWRLELLGVNVGERWQALAPIWGRHAQEHVLAFNDVHIAFTLDSAGDKAGLEELEASLARYAQTGTENAKFTRETGLPLIHALHAFRRGDFARTVELLAPIRGHLKQIGGSNAQRDLFTQTLVIAAFRAGQPELAHQVIAERKAIKAGSPRAFAPYLAS</sequence>
<gene>
    <name evidence="5" type="ORF">HNP71_000271</name>
</gene>
<dbReference type="CDD" id="cd05804">
    <property type="entry name" value="StaR_like"/>
    <property type="match status" value="1"/>
</dbReference>
<dbReference type="AlphaFoldDB" id="A0A840VB36"/>
<keyword evidence="3" id="KW-0677">Repeat</keyword>
<accession>A0A840VB36</accession>
<dbReference type="PANTHER" id="PTHR16263">
    <property type="entry name" value="TETRATRICOPEPTIDE REPEAT PROTEIN 38"/>
    <property type="match status" value="1"/>
</dbReference>
<protein>
    <recommendedName>
        <fullName evidence="2">Tetratricopeptide repeat protein 38</fullName>
    </recommendedName>
</protein>
<proteinExistence type="inferred from homology"/>
<reference evidence="5 6" key="1">
    <citation type="submission" date="2020-08" db="EMBL/GenBank/DDBJ databases">
        <title>Genomic Encyclopedia of Type Strains, Phase IV (KMG-IV): sequencing the most valuable type-strain genomes for metagenomic binning, comparative biology and taxonomic classification.</title>
        <authorList>
            <person name="Goeker M."/>
        </authorList>
    </citation>
    <scope>NUCLEOTIDE SEQUENCE [LARGE SCALE GENOMIC DNA]</scope>
    <source>
        <strain evidence="5 6">DSM 27026</strain>
    </source>
</reference>
<dbReference type="Gene3D" id="1.25.40.10">
    <property type="entry name" value="Tetratricopeptide repeat domain"/>
    <property type="match status" value="1"/>
</dbReference>
<dbReference type="InterPro" id="IPR033891">
    <property type="entry name" value="TTC38"/>
</dbReference>
<evidence type="ECO:0000256" key="3">
    <source>
        <dbReference type="ARBA" id="ARBA00022737"/>
    </source>
</evidence>
<evidence type="ECO:0000313" key="5">
    <source>
        <dbReference type="EMBL" id="MBB5372047.1"/>
    </source>
</evidence>